<gene>
    <name evidence="2" type="ORF">SAMN06893096_103171</name>
</gene>
<organism evidence="2 3">
    <name type="scientific">Geodermatophilus pulveris</name>
    <dbReference type="NCBI Taxonomy" id="1564159"/>
    <lineage>
        <taxon>Bacteria</taxon>
        <taxon>Bacillati</taxon>
        <taxon>Actinomycetota</taxon>
        <taxon>Actinomycetes</taxon>
        <taxon>Geodermatophilales</taxon>
        <taxon>Geodermatophilaceae</taxon>
        <taxon>Geodermatophilus</taxon>
    </lineage>
</organism>
<name>A0A239DG02_9ACTN</name>
<evidence type="ECO:0000313" key="2">
    <source>
        <dbReference type="EMBL" id="SNS31290.1"/>
    </source>
</evidence>
<reference evidence="3" key="1">
    <citation type="submission" date="2017-06" db="EMBL/GenBank/DDBJ databases">
        <authorList>
            <person name="Varghese N."/>
            <person name="Submissions S."/>
        </authorList>
    </citation>
    <scope>NUCLEOTIDE SEQUENCE [LARGE SCALE GENOMIC DNA]</scope>
    <source>
        <strain evidence="3">DSM 46839</strain>
    </source>
</reference>
<keyword evidence="3" id="KW-1185">Reference proteome</keyword>
<protein>
    <submittedName>
        <fullName evidence="2">Uncharacterized protein</fullName>
    </submittedName>
</protein>
<dbReference type="SUPFAM" id="SSF48208">
    <property type="entry name" value="Six-hairpin glycosidases"/>
    <property type="match status" value="1"/>
</dbReference>
<dbReference type="InterPro" id="IPR008928">
    <property type="entry name" value="6-hairpin_glycosidase_sf"/>
</dbReference>
<dbReference type="AlphaFoldDB" id="A0A239DG02"/>
<sequence length="527" mass="57705">MGSTEACEISRTKVETALGTVSIASDEKFVSIESSPLLLPERHESPTSVLLRLAGVEDVRCLGDAGPVLASAVNMENVGNPELRRYEAVFGRDALYTAEFLSQQYPQLEAGTVRHLAAYQSEGADSRSMSSRGKVPNHIRPPDDPLAVRLTAETGRRWPWYGASDTTVQFLLALCRVLTRGPELFHELVVYPPGHEKAGVNVRWDDAPRKLGGVALDAGRWLLGELGRGPHEDLLWVPLNRKDSFTVWTDSPNAFHHRSGRLASVPVAPVQLQGQVYDALVALAQVCYAHDIHGQLPEALSAHAERLRVALPELFAVSDERGTFMASALDSRPPKPSPMAVRTVNMGFLLDSEVLAGSELQALREVIVEQLFTATMLSPFGIVGRARDEVRFEKFDYHAQVWGFAVHKVANGLRRSGYPALARELDRRVLLQARDGLLPENVGAGPEDELQYCQHVLTVRRQAADGSDTTTVKERPPAPYAAWTAGAILEIEAQLAAPQADEGPVLARPEHSHASTFERRILDGLTS</sequence>
<feature type="region of interest" description="Disordered" evidence="1">
    <location>
        <begin position="122"/>
        <end position="144"/>
    </location>
</feature>
<dbReference type="EMBL" id="FZOO01000003">
    <property type="protein sequence ID" value="SNS31290.1"/>
    <property type="molecule type" value="Genomic_DNA"/>
</dbReference>
<evidence type="ECO:0000313" key="3">
    <source>
        <dbReference type="Proteomes" id="UP000198373"/>
    </source>
</evidence>
<dbReference type="InterPro" id="IPR012341">
    <property type="entry name" value="6hp_glycosidase-like_sf"/>
</dbReference>
<accession>A0A239DG02</accession>
<dbReference type="Gene3D" id="1.50.10.10">
    <property type="match status" value="1"/>
</dbReference>
<evidence type="ECO:0000256" key="1">
    <source>
        <dbReference type="SAM" id="MobiDB-lite"/>
    </source>
</evidence>
<dbReference type="GO" id="GO:0005975">
    <property type="term" value="P:carbohydrate metabolic process"/>
    <property type="evidence" value="ECO:0007669"/>
    <property type="project" value="InterPro"/>
</dbReference>
<dbReference type="Proteomes" id="UP000198373">
    <property type="component" value="Unassembled WGS sequence"/>
</dbReference>
<proteinExistence type="predicted"/>